<gene>
    <name evidence="2" type="ORF">CCMP2556_LOCUS38690</name>
</gene>
<reference evidence="2 3" key="1">
    <citation type="submission" date="2024-02" db="EMBL/GenBank/DDBJ databases">
        <authorList>
            <person name="Chen Y."/>
            <person name="Shah S."/>
            <person name="Dougan E. K."/>
            <person name="Thang M."/>
            <person name="Chan C."/>
        </authorList>
    </citation>
    <scope>NUCLEOTIDE SEQUENCE [LARGE SCALE GENOMIC DNA]</scope>
</reference>
<keyword evidence="3" id="KW-1185">Reference proteome</keyword>
<dbReference type="Proteomes" id="UP001642484">
    <property type="component" value="Unassembled WGS sequence"/>
</dbReference>
<feature type="domain" description="NADH:ubiquinone oxidoreductase intermediate-associated protein 30" evidence="1">
    <location>
        <begin position="156"/>
        <end position="250"/>
    </location>
</feature>
<accession>A0ABP0PRS8</accession>
<feature type="non-terminal residue" evidence="2">
    <location>
        <position position="251"/>
    </location>
</feature>
<dbReference type="EMBL" id="CAXAMN010023578">
    <property type="protein sequence ID" value="CAK9078481.1"/>
    <property type="molecule type" value="Genomic_DNA"/>
</dbReference>
<protein>
    <recommendedName>
        <fullName evidence="1">NADH:ubiquinone oxidoreductase intermediate-associated protein 30 domain-containing protein</fullName>
    </recommendedName>
</protein>
<organism evidence="2 3">
    <name type="scientific">Durusdinium trenchii</name>
    <dbReference type="NCBI Taxonomy" id="1381693"/>
    <lineage>
        <taxon>Eukaryota</taxon>
        <taxon>Sar</taxon>
        <taxon>Alveolata</taxon>
        <taxon>Dinophyceae</taxon>
        <taxon>Suessiales</taxon>
        <taxon>Symbiodiniaceae</taxon>
        <taxon>Durusdinium</taxon>
    </lineage>
</organism>
<evidence type="ECO:0000313" key="3">
    <source>
        <dbReference type="Proteomes" id="UP001642484"/>
    </source>
</evidence>
<proteinExistence type="predicted"/>
<dbReference type="InterPro" id="IPR008979">
    <property type="entry name" value="Galactose-bd-like_sf"/>
</dbReference>
<sequence length="251" mass="27465">MAEDLPAHGLRRSVRGHGVVGRGVPGHRAAAEGGGAIAGRDAWGAKRFVARFEGRPLQAQRMLPRRKNIKKKIEIAPPSLEIHHASRSTFRKRPIWLRNRAWHGPLQDCLVFVSSTNPGMFSFVSSELCRPQRGLCLPPRQVMSNSLGPLRSAAWHFQSWRAITDQVRGGVSTARLVAAESGDDPRARFEGTLDPSKLNAGFAGVNLDVSLLPEKISELSGLQVDVFETDGREYSLLVKLKGAESGSSYQV</sequence>
<comment type="caution">
    <text evidence="2">The sequence shown here is derived from an EMBL/GenBank/DDBJ whole genome shotgun (WGS) entry which is preliminary data.</text>
</comment>
<evidence type="ECO:0000313" key="2">
    <source>
        <dbReference type="EMBL" id="CAK9078481.1"/>
    </source>
</evidence>
<dbReference type="Pfam" id="PF08547">
    <property type="entry name" value="CIA30"/>
    <property type="match status" value="1"/>
</dbReference>
<evidence type="ECO:0000259" key="1">
    <source>
        <dbReference type="Pfam" id="PF08547"/>
    </source>
</evidence>
<dbReference type="InterPro" id="IPR013857">
    <property type="entry name" value="NADH-UbQ_OxRdtase-assoc_prot30"/>
</dbReference>
<dbReference type="SUPFAM" id="SSF49785">
    <property type="entry name" value="Galactose-binding domain-like"/>
    <property type="match status" value="1"/>
</dbReference>
<name>A0ABP0PRS8_9DINO</name>